<gene>
    <name evidence="2" type="ORF">GCM10009855_15130</name>
</gene>
<proteinExistence type="predicted"/>
<accession>A0ABN3HDA7</accession>
<evidence type="ECO:0000313" key="2">
    <source>
        <dbReference type="EMBL" id="GAA2376764.1"/>
    </source>
</evidence>
<dbReference type="EMBL" id="BAAARB010000006">
    <property type="protein sequence ID" value="GAA2376764.1"/>
    <property type="molecule type" value="Genomic_DNA"/>
</dbReference>
<comment type="caution">
    <text evidence="2">The sequence shown here is derived from an EMBL/GenBank/DDBJ whole genome shotgun (WGS) entry which is preliminary data.</text>
</comment>
<name>A0ABN3HDA7_9ACTN</name>
<protein>
    <submittedName>
        <fullName evidence="2">Uncharacterized protein</fullName>
    </submittedName>
</protein>
<evidence type="ECO:0000256" key="1">
    <source>
        <dbReference type="SAM" id="MobiDB-lite"/>
    </source>
</evidence>
<sequence length="265" mass="27347">MRKSKSVAHSDDNRRSGAPAPVTYVDGRAAQNAGKSSLAILTVLVDKAQRLQQPAVAKYVRRVRRKHPDEGPEQVIRRLEKHYLRSVTASGGAVGAAAAIPGVGTLTALGAITAESAVFIEASALLALAVAEVHGISPADTERRKTLVLAVALGEEGTSVVGKALGARGGDAIAKLGVPGMPGVNLSTLNKTLGNRFIKKFTIGKAPVVMGKLIPGGIGAVVGGVGNRALGSLVVRNAREAFGPPPRFWDVDGEVLAHQRTIEAG</sequence>
<dbReference type="Proteomes" id="UP001501170">
    <property type="component" value="Unassembled WGS sequence"/>
</dbReference>
<feature type="region of interest" description="Disordered" evidence="1">
    <location>
        <begin position="1"/>
        <end position="22"/>
    </location>
</feature>
<keyword evidence="3" id="KW-1185">Reference proteome</keyword>
<evidence type="ECO:0000313" key="3">
    <source>
        <dbReference type="Proteomes" id="UP001501170"/>
    </source>
</evidence>
<dbReference type="RefSeq" id="WP_006896431.1">
    <property type="nucleotide sequence ID" value="NZ_BAAARB010000006.1"/>
</dbReference>
<reference evidence="2 3" key="1">
    <citation type="journal article" date="2019" name="Int. J. Syst. Evol. Microbiol.">
        <title>The Global Catalogue of Microorganisms (GCM) 10K type strain sequencing project: providing services to taxonomists for standard genome sequencing and annotation.</title>
        <authorList>
            <consortium name="The Broad Institute Genomics Platform"/>
            <consortium name="The Broad Institute Genome Sequencing Center for Infectious Disease"/>
            <person name="Wu L."/>
            <person name="Ma J."/>
        </authorList>
    </citation>
    <scope>NUCLEOTIDE SEQUENCE [LARGE SCALE GENOMIC DNA]</scope>
    <source>
        <strain evidence="2 3">JCM 16227</strain>
    </source>
</reference>
<organism evidence="2 3">
    <name type="scientific">Gordonia cholesterolivorans</name>
    <dbReference type="NCBI Taxonomy" id="559625"/>
    <lineage>
        <taxon>Bacteria</taxon>
        <taxon>Bacillati</taxon>
        <taxon>Actinomycetota</taxon>
        <taxon>Actinomycetes</taxon>
        <taxon>Mycobacteriales</taxon>
        <taxon>Gordoniaceae</taxon>
        <taxon>Gordonia</taxon>
    </lineage>
</organism>